<dbReference type="EMBL" id="JACIEA010000002">
    <property type="protein sequence ID" value="MBB3943278.1"/>
    <property type="molecule type" value="Genomic_DNA"/>
</dbReference>
<sequence length="559" mass="63013">MTHNDQHKPTLADALVALADAPLTDIQKRDTRSAVMTFCKALGLQPGEVPASNIYIRRKLESISYIALGYSKGRWGNVKTGVARAVGLVGKSYPSRNTTPLLPQWAALLEKLPASLKRKVSSGARYLSGLGVDVNGVSLSDLHSYRDTILNDRMRANAEQAWDHFLWGWNRAVDQFPDTWPQITIPRDEKREIYVYPFAFFPPSFEADVNAYADRMRNINLDDDGPVRPSRPTTIKTRTRQLRTAASVLARSGVDPATITGIARLVEVDNFKLILHFHMERAGGKTSAGVVQIASCLRNVARHYVKVDEEHDRKMSALCKRVSVQTGGLTAKNRERLRPFDDPEHVRLFLCLPDTIRQHVEHDKRAPLQKAVLAQVAAAIALLLATPIRNANLCAIDIHRHLKPQRKEVHLVISESETKNRHPVDFNIPPYALEILRWYMAEYRPYLVREPTDALFPGRNGKHKSTHTLGLQIKKIVFEFTGLTFNVHLFRHFAGKVFLDQQPGNYEVVRQVLGHKRLDTTTSFYSGAEAKQASAMFNDVVDTLRAQHASKPKKRRAGK</sequence>
<dbReference type="Proteomes" id="UP000581447">
    <property type="component" value="Unassembled WGS sequence"/>
</dbReference>
<dbReference type="AlphaFoldDB" id="A0A840AYT7"/>
<dbReference type="GO" id="GO:0006310">
    <property type="term" value="P:DNA recombination"/>
    <property type="evidence" value="ECO:0007669"/>
    <property type="project" value="UniProtKB-KW"/>
</dbReference>
<name>A0A840AYT7_9SPHN</name>
<protein>
    <submittedName>
        <fullName evidence="6">Integrase</fullName>
    </submittedName>
</protein>
<dbReference type="GO" id="GO:0015074">
    <property type="term" value="P:DNA integration"/>
    <property type="evidence" value="ECO:0007669"/>
    <property type="project" value="UniProtKB-KW"/>
</dbReference>
<dbReference type="InterPro" id="IPR013762">
    <property type="entry name" value="Integrase-like_cat_sf"/>
</dbReference>
<comment type="caution">
    <text evidence="6">The sequence shown here is derived from an EMBL/GenBank/DDBJ whole genome shotgun (WGS) entry which is preliminary data.</text>
</comment>
<dbReference type="InterPro" id="IPR002104">
    <property type="entry name" value="Integrase_catalytic"/>
</dbReference>
<dbReference type="InterPro" id="IPR050090">
    <property type="entry name" value="Tyrosine_recombinase_XerCD"/>
</dbReference>
<keyword evidence="3" id="KW-0238">DNA-binding</keyword>
<dbReference type="PROSITE" id="PS51898">
    <property type="entry name" value="TYR_RECOMBINASE"/>
    <property type="match status" value="1"/>
</dbReference>
<dbReference type="GO" id="GO:0003677">
    <property type="term" value="F:DNA binding"/>
    <property type="evidence" value="ECO:0007669"/>
    <property type="project" value="UniProtKB-KW"/>
</dbReference>
<gene>
    <name evidence="6" type="ORF">GGR91_001536</name>
</gene>
<dbReference type="SUPFAM" id="SSF56349">
    <property type="entry name" value="DNA breaking-rejoining enzymes"/>
    <property type="match status" value="1"/>
</dbReference>
<evidence type="ECO:0000259" key="5">
    <source>
        <dbReference type="PROSITE" id="PS51898"/>
    </source>
</evidence>
<evidence type="ECO:0000313" key="7">
    <source>
        <dbReference type="Proteomes" id="UP000581447"/>
    </source>
</evidence>
<dbReference type="CDD" id="cd00397">
    <property type="entry name" value="DNA_BRE_C"/>
    <property type="match status" value="1"/>
</dbReference>
<evidence type="ECO:0000256" key="2">
    <source>
        <dbReference type="ARBA" id="ARBA00022908"/>
    </source>
</evidence>
<reference evidence="6 7" key="1">
    <citation type="submission" date="2020-08" db="EMBL/GenBank/DDBJ databases">
        <title>Genomic Encyclopedia of Type Strains, Phase IV (KMG-IV): sequencing the most valuable type-strain genomes for metagenomic binning, comparative biology and taxonomic classification.</title>
        <authorList>
            <person name="Goeker M."/>
        </authorList>
    </citation>
    <scope>NUCLEOTIDE SEQUENCE [LARGE SCALE GENOMIC DNA]</scope>
    <source>
        <strain evidence="6 7">DSM 29050</strain>
    </source>
</reference>
<proteinExistence type="inferred from homology"/>
<comment type="similarity">
    <text evidence="1">Belongs to the 'phage' integrase family.</text>
</comment>
<keyword evidence="7" id="KW-1185">Reference proteome</keyword>
<dbReference type="Pfam" id="PF00589">
    <property type="entry name" value="Phage_integrase"/>
    <property type="match status" value="1"/>
</dbReference>
<organism evidence="6 7">
    <name type="scientific">Sphingorhabdus rigui</name>
    <dbReference type="NCBI Taxonomy" id="1282858"/>
    <lineage>
        <taxon>Bacteria</taxon>
        <taxon>Pseudomonadati</taxon>
        <taxon>Pseudomonadota</taxon>
        <taxon>Alphaproteobacteria</taxon>
        <taxon>Sphingomonadales</taxon>
        <taxon>Sphingomonadaceae</taxon>
        <taxon>Sphingorhabdus</taxon>
    </lineage>
</organism>
<evidence type="ECO:0000256" key="1">
    <source>
        <dbReference type="ARBA" id="ARBA00008857"/>
    </source>
</evidence>
<keyword evidence="2" id="KW-0229">DNA integration</keyword>
<evidence type="ECO:0000256" key="4">
    <source>
        <dbReference type="ARBA" id="ARBA00023172"/>
    </source>
</evidence>
<dbReference type="RefSeq" id="WP_183941612.1">
    <property type="nucleotide sequence ID" value="NZ_BAABBG010000005.1"/>
</dbReference>
<evidence type="ECO:0000256" key="3">
    <source>
        <dbReference type="ARBA" id="ARBA00023125"/>
    </source>
</evidence>
<dbReference type="InterPro" id="IPR011010">
    <property type="entry name" value="DNA_brk_join_enz"/>
</dbReference>
<evidence type="ECO:0000313" key="6">
    <source>
        <dbReference type="EMBL" id="MBB3943278.1"/>
    </source>
</evidence>
<dbReference type="PANTHER" id="PTHR30349">
    <property type="entry name" value="PHAGE INTEGRASE-RELATED"/>
    <property type="match status" value="1"/>
</dbReference>
<dbReference type="Gene3D" id="1.10.443.10">
    <property type="entry name" value="Intergrase catalytic core"/>
    <property type="match status" value="1"/>
</dbReference>
<feature type="domain" description="Tyr recombinase" evidence="5">
    <location>
        <begin position="351"/>
        <end position="538"/>
    </location>
</feature>
<dbReference type="PANTHER" id="PTHR30349:SF41">
    <property type="entry name" value="INTEGRASE_RECOMBINASE PROTEIN MJ0367-RELATED"/>
    <property type="match status" value="1"/>
</dbReference>
<keyword evidence="4" id="KW-0233">DNA recombination</keyword>
<accession>A0A840AYT7</accession>